<comment type="caution">
    <text evidence="1">The sequence shown here is derived from an EMBL/GenBank/DDBJ whole genome shotgun (WGS) entry which is preliminary data.</text>
</comment>
<gene>
    <name evidence="1" type="ORF">O6H91_23G029600</name>
</gene>
<accession>A0ACC2A996</accession>
<evidence type="ECO:0000313" key="1">
    <source>
        <dbReference type="EMBL" id="KAJ7514135.1"/>
    </source>
</evidence>
<dbReference type="Proteomes" id="UP001162992">
    <property type="component" value="Chromosome 23"/>
</dbReference>
<name>A0ACC2A996_DIPCM</name>
<proteinExistence type="predicted"/>
<keyword evidence="2" id="KW-1185">Reference proteome</keyword>
<organism evidence="1 2">
    <name type="scientific">Diphasiastrum complanatum</name>
    <name type="common">Issler's clubmoss</name>
    <name type="synonym">Lycopodium complanatum</name>
    <dbReference type="NCBI Taxonomy" id="34168"/>
    <lineage>
        <taxon>Eukaryota</taxon>
        <taxon>Viridiplantae</taxon>
        <taxon>Streptophyta</taxon>
        <taxon>Embryophyta</taxon>
        <taxon>Tracheophyta</taxon>
        <taxon>Lycopodiopsida</taxon>
        <taxon>Lycopodiales</taxon>
        <taxon>Lycopodiaceae</taxon>
        <taxon>Lycopodioideae</taxon>
        <taxon>Diphasiastrum</taxon>
    </lineage>
</organism>
<evidence type="ECO:0000313" key="2">
    <source>
        <dbReference type="Proteomes" id="UP001162992"/>
    </source>
</evidence>
<reference evidence="2" key="1">
    <citation type="journal article" date="2024" name="Proc. Natl. Acad. Sci. U.S.A.">
        <title>Extraordinary preservation of gene collinearity over three hundred million years revealed in homosporous lycophytes.</title>
        <authorList>
            <person name="Li C."/>
            <person name="Wickell D."/>
            <person name="Kuo L.Y."/>
            <person name="Chen X."/>
            <person name="Nie B."/>
            <person name="Liao X."/>
            <person name="Peng D."/>
            <person name="Ji J."/>
            <person name="Jenkins J."/>
            <person name="Williams M."/>
            <person name="Shu S."/>
            <person name="Plott C."/>
            <person name="Barry K."/>
            <person name="Rajasekar S."/>
            <person name="Grimwood J."/>
            <person name="Han X."/>
            <person name="Sun S."/>
            <person name="Hou Z."/>
            <person name="He W."/>
            <person name="Dai G."/>
            <person name="Sun C."/>
            <person name="Schmutz J."/>
            <person name="Leebens-Mack J.H."/>
            <person name="Li F.W."/>
            <person name="Wang L."/>
        </authorList>
    </citation>
    <scope>NUCLEOTIDE SEQUENCE [LARGE SCALE GENOMIC DNA]</scope>
    <source>
        <strain evidence="2">cv. PW_Plant_1</strain>
    </source>
</reference>
<protein>
    <submittedName>
        <fullName evidence="1">Uncharacterized protein</fullName>
    </submittedName>
</protein>
<dbReference type="EMBL" id="CM055114">
    <property type="protein sequence ID" value="KAJ7514135.1"/>
    <property type="molecule type" value="Genomic_DNA"/>
</dbReference>
<sequence length="175" mass="20250">MGTYAQGEEVHGMMTDGHCSQQRDTAKGEGPRAAETARKTEKNAEKQRWIDKLPALPRSSRRGETTRRKKKKGEGKEEGLLDDRNERTRNKIRERERERRDENVIVFKANFLSIEGVWNGMDERVQGSWPENEGSGELAMLFAPTLDPRHVSHYHVDSIRLKTWRILNVGGRIRR</sequence>